<comment type="caution">
    <text evidence="11">The sequence shown here is derived from an EMBL/GenBank/DDBJ whole genome shotgun (WGS) entry which is preliminary data.</text>
</comment>
<evidence type="ECO:0000256" key="8">
    <source>
        <dbReference type="ARBA" id="ARBA00023315"/>
    </source>
</evidence>
<dbReference type="Gene3D" id="3.60.110.10">
    <property type="entry name" value="Carbon-nitrogen hydrolase"/>
    <property type="match status" value="1"/>
</dbReference>
<evidence type="ECO:0000259" key="10">
    <source>
        <dbReference type="PROSITE" id="PS50263"/>
    </source>
</evidence>
<comment type="function">
    <text evidence="9">Catalyzes the phospholipid dependent N-acylation of the N-terminal cysteine of apolipoprotein, the last step in lipoprotein maturation.</text>
</comment>
<evidence type="ECO:0000256" key="7">
    <source>
        <dbReference type="ARBA" id="ARBA00023136"/>
    </source>
</evidence>
<dbReference type="Pfam" id="PF20154">
    <property type="entry name" value="LNT_N"/>
    <property type="match status" value="1"/>
</dbReference>
<feature type="transmembrane region" description="Helical" evidence="9">
    <location>
        <begin position="198"/>
        <end position="219"/>
    </location>
</feature>
<dbReference type="STRING" id="1293891.TMES_00455"/>
<dbReference type="RefSeq" id="WP_085578396.1">
    <property type="nucleotide sequence ID" value="NZ_JFKA01000001.1"/>
</dbReference>
<evidence type="ECO:0000313" key="11">
    <source>
        <dbReference type="EMBL" id="OSQ40338.1"/>
    </source>
</evidence>
<comment type="subcellular location">
    <subcellularLocation>
        <location evidence="1 9">Cell membrane</location>
        <topology evidence="1 9">Multi-pass membrane protein</topology>
    </subcellularLocation>
</comment>
<feature type="transmembrane region" description="Helical" evidence="9">
    <location>
        <begin position="93"/>
        <end position="116"/>
    </location>
</feature>
<evidence type="ECO:0000256" key="3">
    <source>
        <dbReference type="ARBA" id="ARBA00022475"/>
    </source>
</evidence>
<evidence type="ECO:0000313" key="12">
    <source>
        <dbReference type="Proteomes" id="UP000193391"/>
    </source>
</evidence>
<comment type="pathway">
    <text evidence="9">Protein modification; lipoprotein biosynthesis (N-acyl transfer).</text>
</comment>
<feature type="transmembrane region" description="Helical" evidence="9">
    <location>
        <begin position="20"/>
        <end position="49"/>
    </location>
</feature>
<feature type="transmembrane region" description="Helical" evidence="9">
    <location>
        <begin position="61"/>
        <end position="81"/>
    </location>
</feature>
<feature type="transmembrane region" description="Helical" evidence="9">
    <location>
        <begin position="171"/>
        <end position="191"/>
    </location>
</feature>
<dbReference type="GO" id="GO:0042158">
    <property type="term" value="P:lipoprotein biosynthetic process"/>
    <property type="evidence" value="ECO:0007669"/>
    <property type="project" value="UniProtKB-UniRule"/>
</dbReference>
<evidence type="ECO:0000256" key="2">
    <source>
        <dbReference type="ARBA" id="ARBA00010065"/>
    </source>
</evidence>
<dbReference type="GO" id="GO:0016410">
    <property type="term" value="F:N-acyltransferase activity"/>
    <property type="evidence" value="ECO:0007669"/>
    <property type="project" value="UniProtKB-UniRule"/>
</dbReference>
<evidence type="ECO:0000256" key="9">
    <source>
        <dbReference type="HAMAP-Rule" id="MF_01148"/>
    </source>
</evidence>
<evidence type="ECO:0000256" key="4">
    <source>
        <dbReference type="ARBA" id="ARBA00022679"/>
    </source>
</evidence>
<dbReference type="EC" id="2.3.1.269" evidence="9"/>
<comment type="catalytic activity">
    <reaction evidence="9">
        <text>N-terminal S-1,2-diacyl-sn-glyceryl-L-cysteinyl-[lipoprotein] + a glycerophospholipid = N-acyl-S-1,2-diacyl-sn-glyceryl-L-cysteinyl-[lipoprotein] + a 2-acyl-sn-glycero-3-phospholipid + H(+)</text>
        <dbReference type="Rhea" id="RHEA:48228"/>
        <dbReference type="Rhea" id="RHEA-COMP:14681"/>
        <dbReference type="Rhea" id="RHEA-COMP:14684"/>
        <dbReference type="ChEBI" id="CHEBI:15378"/>
        <dbReference type="ChEBI" id="CHEBI:136912"/>
        <dbReference type="ChEBI" id="CHEBI:140656"/>
        <dbReference type="ChEBI" id="CHEBI:140657"/>
        <dbReference type="ChEBI" id="CHEBI:140660"/>
        <dbReference type="EC" id="2.3.1.269"/>
    </reaction>
</comment>
<name>A0A1Y2L5B6_9PROT</name>
<dbReference type="PROSITE" id="PS50263">
    <property type="entry name" value="CN_HYDROLASE"/>
    <property type="match status" value="1"/>
</dbReference>
<dbReference type="UniPathway" id="UPA00666"/>
<reference evidence="11 12" key="1">
    <citation type="submission" date="2014-03" db="EMBL/GenBank/DDBJ databases">
        <title>The draft genome sequence of Thalassospira mesophila JCM 18969.</title>
        <authorList>
            <person name="Lai Q."/>
            <person name="Shao Z."/>
        </authorList>
    </citation>
    <scope>NUCLEOTIDE SEQUENCE [LARGE SCALE GENOMIC DNA]</scope>
    <source>
        <strain evidence="11 12">JCM 18969</strain>
    </source>
</reference>
<proteinExistence type="inferred from homology"/>
<keyword evidence="5 9" id="KW-0812">Transmembrane</keyword>
<dbReference type="InterPro" id="IPR004563">
    <property type="entry name" value="Apolipo_AcylTrfase"/>
</dbReference>
<dbReference type="OrthoDB" id="9804277at2"/>
<dbReference type="EMBL" id="JFKA01000001">
    <property type="protein sequence ID" value="OSQ40338.1"/>
    <property type="molecule type" value="Genomic_DNA"/>
</dbReference>
<dbReference type="InterPro" id="IPR036526">
    <property type="entry name" value="C-N_Hydrolase_sf"/>
</dbReference>
<organism evidence="11 12">
    <name type="scientific">Thalassospira mesophila</name>
    <dbReference type="NCBI Taxonomy" id="1293891"/>
    <lineage>
        <taxon>Bacteria</taxon>
        <taxon>Pseudomonadati</taxon>
        <taxon>Pseudomonadota</taxon>
        <taxon>Alphaproteobacteria</taxon>
        <taxon>Rhodospirillales</taxon>
        <taxon>Thalassospiraceae</taxon>
        <taxon>Thalassospira</taxon>
    </lineage>
</organism>
<keyword evidence="8 9" id="KW-0012">Acyltransferase</keyword>
<dbReference type="HAMAP" id="MF_01148">
    <property type="entry name" value="Lnt"/>
    <property type="match status" value="1"/>
</dbReference>
<dbReference type="InterPro" id="IPR003010">
    <property type="entry name" value="C-N_Hydrolase"/>
</dbReference>
<dbReference type="GO" id="GO:0005886">
    <property type="term" value="C:plasma membrane"/>
    <property type="evidence" value="ECO:0007669"/>
    <property type="project" value="UniProtKB-SubCell"/>
</dbReference>
<dbReference type="PANTHER" id="PTHR38686:SF1">
    <property type="entry name" value="APOLIPOPROTEIN N-ACYLTRANSFERASE"/>
    <property type="match status" value="1"/>
</dbReference>
<gene>
    <name evidence="9" type="primary">lnt</name>
    <name evidence="11" type="ORF">TMES_00455</name>
</gene>
<feature type="transmembrane region" description="Helical" evidence="9">
    <location>
        <begin position="500"/>
        <end position="519"/>
    </location>
</feature>
<dbReference type="Pfam" id="PF00795">
    <property type="entry name" value="CN_hydrolase"/>
    <property type="match status" value="1"/>
</dbReference>
<evidence type="ECO:0000256" key="1">
    <source>
        <dbReference type="ARBA" id="ARBA00004651"/>
    </source>
</evidence>
<comment type="similarity">
    <text evidence="2 9">Belongs to the CN hydrolase family. Apolipoprotein N-acyltransferase subfamily.</text>
</comment>
<dbReference type="CDD" id="cd07571">
    <property type="entry name" value="ALP_N-acyl_transferase"/>
    <property type="match status" value="1"/>
</dbReference>
<dbReference type="NCBIfam" id="TIGR00546">
    <property type="entry name" value="lnt"/>
    <property type="match status" value="1"/>
</dbReference>
<accession>A0A1Y2L5B6</accession>
<keyword evidence="6 9" id="KW-1133">Transmembrane helix</keyword>
<protein>
    <recommendedName>
        <fullName evidence="9">Apolipoprotein N-acyltransferase</fullName>
        <shortName evidence="9">ALP N-acyltransferase</shortName>
        <ecNumber evidence="9">2.3.1.269</ecNumber>
    </recommendedName>
</protein>
<dbReference type="Proteomes" id="UP000193391">
    <property type="component" value="Unassembled WGS sequence"/>
</dbReference>
<keyword evidence="12" id="KW-1185">Reference proteome</keyword>
<evidence type="ECO:0000256" key="6">
    <source>
        <dbReference type="ARBA" id="ARBA00022989"/>
    </source>
</evidence>
<keyword evidence="7 9" id="KW-0472">Membrane</keyword>
<keyword evidence="4 9" id="KW-0808">Transferase</keyword>
<feature type="domain" description="CN hydrolase" evidence="10">
    <location>
        <begin position="241"/>
        <end position="487"/>
    </location>
</feature>
<dbReference type="InterPro" id="IPR045378">
    <property type="entry name" value="LNT_N"/>
</dbReference>
<sequence length="527" mass="57792">MIDRLAKRLAGMDGWPRRLTWLFAGAAAVLALPPFFLIPALPLGFAVLLWSLDGVKTRKSALAAGWWFGTGHFAVGFYWIAHAFLVQPEIYGWMIPFALLGLAGGLALFPMIAVWASWQLGHGRIARAFLLASFWAIAEFARGHVLTGFPWNLLGHVWAIDPAPMQLASVIGVYGLSAVTALFATLPALWIAGRPGKVLAVCGVLIAAGLWGGGAWHLAGLPAADVTLADAPADAPILQIVQPNIPQSEKWEKSLQDQHFRKLLSMSRRPADLPLGRKRIVIWPETAATFFVETDPGRRAMMADILGPGDILITGAPRTFPRDSDEFQVWNSVQVINDQGRIVATFDKFHLVPFGEYVPFRAILPFPKLTAGRTDFSSGHGAATLHVKNIPSFSPLVCYEIIFPGAVTDDNDRPSWLLNVTNDGWFGHSAGPYQHLAAARYRAVEEGVPLVRAAYTGVSAVFDSYGRKQAILPLTKQGILITPLLDGKNHTTVYYLWRDIPFYGIVLLVFVLVLGYQRFRKSLGTEK</sequence>
<evidence type="ECO:0000256" key="5">
    <source>
        <dbReference type="ARBA" id="ARBA00022692"/>
    </source>
</evidence>
<dbReference type="AlphaFoldDB" id="A0A1Y2L5B6"/>
<dbReference type="PANTHER" id="PTHR38686">
    <property type="entry name" value="APOLIPOPROTEIN N-ACYLTRANSFERASE"/>
    <property type="match status" value="1"/>
</dbReference>
<dbReference type="SUPFAM" id="SSF56317">
    <property type="entry name" value="Carbon-nitrogen hydrolase"/>
    <property type="match status" value="1"/>
</dbReference>
<keyword evidence="3 9" id="KW-1003">Cell membrane</keyword>